<feature type="compositionally biased region" description="Polar residues" evidence="11">
    <location>
        <begin position="1"/>
        <end position="12"/>
    </location>
</feature>
<evidence type="ECO:0000256" key="8">
    <source>
        <dbReference type="ARBA" id="ARBA00024647"/>
    </source>
</evidence>
<accession>A0A521G156</accession>
<dbReference type="PIRSF" id="PIRSF037677">
    <property type="entry name" value="DNA_mis_repair_Msh6"/>
    <property type="match status" value="1"/>
</dbReference>
<dbReference type="EMBL" id="NQJD01000018">
    <property type="protein sequence ID" value="TAA74736.1"/>
    <property type="molecule type" value="Genomic_DNA"/>
</dbReference>
<dbReference type="Gene3D" id="3.30.420.110">
    <property type="entry name" value="MutS, connector domain"/>
    <property type="match status" value="1"/>
</dbReference>
<evidence type="ECO:0000256" key="10">
    <source>
        <dbReference type="RuleBase" id="RU003756"/>
    </source>
</evidence>
<reference evidence="13" key="1">
    <citation type="submission" date="2017-07" db="EMBL/GenBank/DDBJ databases">
        <title>The cable genome - Insights into the physiology and evolution of filamentous bacteria capable of sulfide oxidation via long distance electron transfer.</title>
        <authorList>
            <person name="Thorup C."/>
            <person name="Bjerg J.T."/>
            <person name="Schreiber L."/>
            <person name="Nielsen L.P."/>
            <person name="Kjeldsen K.U."/>
            <person name="Boesen T."/>
            <person name="Boggild A."/>
            <person name="Meysman F."/>
            <person name="Geelhoed J."/>
            <person name="Schramm A."/>
        </authorList>
    </citation>
    <scope>NUCLEOTIDE SEQUENCE [LARGE SCALE GENOMIC DNA]</scope>
    <source>
        <strain evidence="13">GS</strain>
    </source>
</reference>
<dbReference type="InterPro" id="IPR005748">
    <property type="entry name" value="DNA_mismatch_repair_MutS"/>
</dbReference>
<comment type="caution">
    <text evidence="13">The sequence shown here is derived from an EMBL/GenBank/DDBJ whole genome shotgun (WGS) entry which is preliminary data.</text>
</comment>
<dbReference type="Gene3D" id="3.40.50.300">
    <property type="entry name" value="P-loop containing nucleotide triphosphate hydrolases"/>
    <property type="match status" value="1"/>
</dbReference>
<dbReference type="Pfam" id="PF01624">
    <property type="entry name" value="MutS_I"/>
    <property type="match status" value="1"/>
</dbReference>
<evidence type="ECO:0000256" key="11">
    <source>
        <dbReference type="SAM" id="MobiDB-lite"/>
    </source>
</evidence>
<comment type="function">
    <text evidence="8 9">This protein is involved in the repair of mismatches in DNA. It is possible that it carries out the mismatch recognition step. This protein has a weak ATPase activity.</text>
</comment>
<keyword evidence="7 9" id="KW-0234">DNA repair</keyword>
<dbReference type="InterPro" id="IPR007695">
    <property type="entry name" value="DNA_mismatch_repair_MutS-lik_N"/>
</dbReference>
<dbReference type="GO" id="GO:0003684">
    <property type="term" value="F:damaged DNA binding"/>
    <property type="evidence" value="ECO:0007669"/>
    <property type="project" value="UniProtKB-UniRule"/>
</dbReference>
<dbReference type="SUPFAM" id="SSF55271">
    <property type="entry name" value="DNA repair protein MutS, domain I"/>
    <property type="match status" value="1"/>
</dbReference>
<dbReference type="CDD" id="cd03284">
    <property type="entry name" value="ABC_MutS1"/>
    <property type="match status" value="1"/>
</dbReference>
<dbReference type="Gene3D" id="3.40.1170.10">
    <property type="entry name" value="DNA repair protein MutS, domain I"/>
    <property type="match status" value="1"/>
</dbReference>
<gene>
    <name evidence="9" type="primary">mutS</name>
    <name evidence="13" type="ORF">CDV28_11810</name>
</gene>
<dbReference type="NCBIfam" id="NF003810">
    <property type="entry name" value="PRK05399.1"/>
    <property type="match status" value="1"/>
</dbReference>
<dbReference type="Gene3D" id="1.10.1420.10">
    <property type="match status" value="2"/>
</dbReference>
<dbReference type="Pfam" id="PF05190">
    <property type="entry name" value="MutS_IV"/>
    <property type="match status" value="1"/>
</dbReference>
<keyword evidence="4 9" id="KW-0227">DNA damage</keyword>
<dbReference type="NCBIfam" id="TIGR01070">
    <property type="entry name" value="mutS1"/>
    <property type="match status" value="1"/>
</dbReference>
<dbReference type="FunFam" id="3.40.1170.10:FF:000001">
    <property type="entry name" value="DNA mismatch repair protein MutS"/>
    <property type="match status" value="1"/>
</dbReference>
<evidence type="ECO:0000256" key="3">
    <source>
        <dbReference type="ARBA" id="ARBA00022741"/>
    </source>
</evidence>
<sequence>MELDTDNSIYTITPSTSTPSPRAVATDTSSASPATLKITPMLRQYLEIKEQHPGTILFYRMGDFYEMFFEDAETASRVLGITLTSRSREDAPQVPMCGVPYHALTGYLGKMVKAGYRVALCEQVEDPKQAKGIVRREVVRVVSPGVTTDEQLLDEKSNTFVCALTASRRGQKLLAVGLSFLDVSTGNFLISELPLSQGRCEPVIDEITRMQPAELLLAEDEEGSLAALTETLRSLLPGLCVTKRQPAQFEPHQALTTLLEHFQVSSLAGFGCDGMEEGIRAAGGLLAYIQETQKTDLAYIRQLRLLSRSGFLIIDESSRRNLELTETALGGRRQGSLLSVLDLTSTPMGARLLRQRLLFPLQDKARIEQRLEAVAALVSDSLRRREMQEQLKGIYDMERLCSRLVLGHGNARDMAALKLSLACLPELKRLLLNSAGGLLQEIGIELDPLFDLHDLIHRAIRDDAPVTLREGDLIREGFHAELDELLHLLRDGKQLVANLEAKERQRSGIAKLKVGYNRVFGYYFEVSRAQQKSELPDDYIRKQTLANAERFITPELKELEERIATAQDKRLTLEYELFIQIREQIAAAAERLLKTAHAIARADFVVSLAEAAARYQYVRPAITDNRAIYIVEGRHPVIERSMEAGRFVPNDVLLDQDAHELLIITGPNMAGKSTVLRQTALIVLMAHIGSFVPAAQAEICLVDRIFTRVGAMDDLRRGQSTFMVEMNETANILNNATERSLVILDEIGRGTSTYDGLAIAWAVAEELADKNGRGVKTMFATHYHELTDLATTHPRIQNYSIAVREHGGSIIFLHKLVKGAASRSYGIQVAALAGVPKQVVQRAQEILTNIERGEFTPAGEPSIAVSTKKKAQSQPCQLSLFQPKDDALRKMLKEVDPDALSPRQAQELVYELVEEAMRRG</sequence>
<dbReference type="Gene3D" id="6.10.140.430">
    <property type="match status" value="1"/>
</dbReference>
<evidence type="ECO:0000256" key="5">
    <source>
        <dbReference type="ARBA" id="ARBA00022840"/>
    </source>
</evidence>
<dbReference type="InterPro" id="IPR017261">
    <property type="entry name" value="DNA_mismatch_repair_MutS/MSH"/>
</dbReference>
<dbReference type="HAMAP" id="MF_00096">
    <property type="entry name" value="MutS"/>
    <property type="match status" value="1"/>
</dbReference>
<dbReference type="SUPFAM" id="SSF53150">
    <property type="entry name" value="DNA repair protein MutS, domain II"/>
    <property type="match status" value="1"/>
</dbReference>
<dbReference type="SMART" id="SM00534">
    <property type="entry name" value="MUTSac"/>
    <property type="match status" value="1"/>
</dbReference>
<evidence type="ECO:0000256" key="2">
    <source>
        <dbReference type="ARBA" id="ARBA00021982"/>
    </source>
</evidence>
<dbReference type="FunFam" id="3.40.50.300:FF:000870">
    <property type="entry name" value="MutS protein homolog 4"/>
    <property type="match status" value="1"/>
</dbReference>
<dbReference type="InterPro" id="IPR007861">
    <property type="entry name" value="DNA_mismatch_repair_MutS_clamp"/>
</dbReference>
<proteinExistence type="inferred from homology"/>
<evidence type="ECO:0000256" key="7">
    <source>
        <dbReference type="ARBA" id="ARBA00023204"/>
    </source>
</evidence>
<evidence type="ECO:0000256" key="9">
    <source>
        <dbReference type="HAMAP-Rule" id="MF_00096"/>
    </source>
</evidence>
<dbReference type="InterPro" id="IPR016151">
    <property type="entry name" value="DNA_mismatch_repair_MutS_N"/>
</dbReference>
<evidence type="ECO:0000313" key="13">
    <source>
        <dbReference type="EMBL" id="TAA74736.1"/>
    </source>
</evidence>
<evidence type="ECO:0000256" key="1">
    <source>
        <dbReference type="ARBA" id="ARBA00006271"/>
    </source>
</evidence>
<dbReference type="PANTHER" id="PTHR11361">
    <property type="entry name" value="DNA MISMATCH REPAIR PROTEIN MUTS FAMILY MEMBER"/>
    <property type="match status" value="1"/>
</dbReference>
<feature type="binding site" evidence="9">
    <location>
        <begin position="666"/>
        <end position="673"/>
    </location>
    <ligand>
        <name>ATP</name>
        <dbReference type="ChEBI" id="CHEBI:30616"/>
    </ligand>
</feature>
<dbReference type="Proteomes" id="UP000316238">
    <property type="component" value="Unassembled WGS sequence"/>
</dbReference>
<keyword evidence="14" id="KW-1185">Reference proteome</keyword>
<dbReference type="InterPro" id="IPR027417">
    <property type="entry name" value="P-loop_NTPase"/>
</dbReference>
<dbReference type="InterPro" id="IPR045076">
    <property type="entry name" value="MutS"/>
</dbReference>
<evidence type="ECO:0000256" key="4">
    <source>
        <dbReference type="ARBA" id="ARBA00022763"/>
    </source>
</evidence>
<dbReference type="Pfam" id="PF00488">
    <property type="entry name" value="MutS_V"/>
    <property type="match status" value="1"/>
</dbReference>
<dbReference type="PROSITE" id="PS00486">
    <property type="entry name" value="DNA_MISMATCH_REPAIR_2"/>
    <property type="match status" value="1"/>
</dbReference>
<keyword evidence="6 9" id="KW-0238">DNA-binding</keyword>
<dbReference type="GO" id="GO:0030983">
    <property type="term" value="F:mismatched DNA binding"/>
    <property type="evidence" value="ECO:0007669"/>
    <property type="project" value="InterPro"/>
</dbReference>
<evidence type="ECO:0000313" key="14">
    <source>
        <dbReference type="Proteomes" id="UP000316238"/>
    </source>
</evidence>
<organism evidence="13 14">
    <name type="scientific">Candidatus Electronema aureum</name>
    <dbReference type="NCBI Taxonomy" id="2005002"/>
    <lineage>
        <taxon>Bacteria</taxon>
        <taxon>Pseudomonadati</taxon>
        <taxon>Thermodesulfobacteriota</taxon>
        <taxon>Desulfobulbia</taxon>
        <taxon>Desulfobulbales</taxon>
        <taxon>Desulfobulbaceae</taxon>
        <taxon>Candidatus Electronema</taxon>
    </lineage>
</organism>
<dbReference type="SUPFAM" id="SSF52540">
    <property type="entry name" value="P-loop containing nucleoside triphosphate hydrolases"/>
    <property type="match status" value="1"/>
</dbReference>
<dbReference type="InterPro" id="IPR036187">
    <property type="entry name" value="DNA_mismatch_repair_MutS_sf"/>
</dbReference>
<keyword evidence="3 9" id="KW-0547">Nucleotide-binding</keyword>
<feature type="region of interest" description="Disordered" evidence="11">
    <location>
        <begin position="1"/>
        <end position="30"/>
    </location>
</feature>
<comment type="similarity">
    <text evidence="1 9 10">Belongs to the DNA mismatch repair MutS family.</text>
</comment>
<dbReference type="GO" id="GO:0005829">
    <property type="term" value="C:cytosol"/>
    <property type="evidence" value="ECO:0007669"/>
    <property type="project" value="TreeGrafter"/>
</dbReference>
<feature type="domain" description="DNA mismatch repair proteins mutS family" evidence="12">
    <location>
        <begin position="740"/>
        <end position="756"/>
    </location>
</feature>
<dbReference type="Pfam" id="PF05192">
    <property type="entry name" value="MutS_III"/>
    <property type="match status" value="1"/>
</dbReference>
<dbReference type="SUPFAM" id="SSF48334">
    <property type="entry name" value="DNA repair protein MutS, domain III"/>
    <property type="match status" value="1"/>
</dbReference>
<dbReference type="Pfam" id="PF05188">
    <property type="entry name" value="MutS_II"/>
    <property type="match status" value="1"/>
</dbReference>
<dbReference type="InterPro" id="IPR036678">
    <property type="entry name" value="MutS_con_dom_sf"/>
</dbReference>
<dbReference type="PANTHER" id="PTHR11361:SF34">
    <property type="entry name" value="DNA MISMATCH REPAIR PROTEIN MSH1, MITOCHONDRIAL"/>
    <property type="match status" value="1"/>
</dbReference>
<dbReference type="GO" id="GO:0005524">
    <property type="term" value="F:ATP binding"/>
    <property type="evidence" value="ECO:0007669"/>
    <property type="project" value="UniProtKB-UniRule"/>
</dbReference>
<dbReference type="InterPro" id="IPR007696">
    <property type="entry name" value="DNA_mismatch_repair_MutS_core"/>
</dbReference>
<dbReference type="SMART" id="SM00533">
    <property type="entry name" value="MUTSd"/>
    <property type="match status" value="1"/>
</dbReference>
<dbReference type="InterPro" id="IPR007860">
    <property type="entry name" value="DNA_mmatch_repair_MutS_con_dom"/>
</dbReference>
<protein>
    <recommendedName>
        <fullName evidence="2 9">DNA mismatch repair protein MutS</fullName>
    </recommendedName>
</protein>
<keyword evidence="5 9" id="KW-0067">ATP-binding</keyword>
<evidence type="ECO:0000256" key="6">
    <source>
        <dbReference type="ARBA" id="ARBA00023125"/>
    </source>
</evidence>
<dbReference type="GO" id="GO:0140664">
    <property type="term" value="F:ATP-dependent DNA damage sensor activity"/>
    <property type="evidence" value="ECO:0007669"/>
    <property type="project" value="InterPro"/>
</dbReference>
<evidence type="ECO:0000259" key="12">
    <source>
        <dbReference type="PROSITE" id="PS00486"/>
    </source>
</evidence>
<dbReference type="AlphaFoldDB" id="A0A521G156"/>
<dbReference type="GO" id="GO:0006298">
    <property type="term" value="P:mismatch repair"/>
    <property type="evidence" value="ECO:0007669"/>
    <property type="project" value="UniProtKB-UniRule"/>
</dbReference>
<name>A0A521G156_9BACT</name>
<dbReference type="InterPro" id="IPR000432">
    <property type="entry name" value="DNA_mismatch_repair_MutS_C"/>
</dbReference>